<reference evidence="2 3" key="1">
    <citation type="journal article" date="2021" name="Int. J. Syst. Evol. Microbiol.">
        <title>Reticulibacter mediterranei gen. nov., sp. nov., within the new family Reticulibacteraceae fam. nov., and Ktedonospora formicarum gen. nov., sp. nov., Ktedonobacter robiniae sp. nov., Dictyobacter formicarum sp. nov. and Dictyobacter arantiisoli sp. nov., belonging to the class Ktedonobacteria.</title>
        <authorList>
            <person name="Yabe S."/>
            <person name="Zheng Y."/>
            <person name="Wang C.M."/>
            <person name="Sakai Y."/>
            <person name="Abe K."/>
            <person name="Yokota A."/>
            <person name="Donadio S."/>
            <person name="Cavaletti L."/>
            <person name="Monciardini P."/>
        </authorList>
    </citation>
    <scope>NUCLEOTIDE SEQUENCE [LARGE SCALE GENOMIC DNA]</scope>
    <source>
        <strain evidence="2 3">SOSP1-9</strain>
    </source>
</reference>
<keyword evidence="1" id="KW-1133">Transmembrane helix</keyword>
<dbReference type="PANTHER" id="PTHR36844">
    <property type="entry name" value="PROTEASE PRSW"/>
    <property type="match status" value="1"/>
</dbReference>
<proteinExistence type="predicted"/>
<feature type="transmembrane region" description="Helical" evidence="1">
    <location>
        <begin position="21"/>
        <end position="42"/>
    </location>
</feature>
<name>A0ABQ3VCT5_9CHLR</name>
<comment type="caution">
    <text evidence="2">The sequence shown here is derived from an EMBL/GenBank/DDBJ whole genome shotgun (WGS) entry which is preliminary data.</text>
</comment>
<sequence length="297" mass="31956">MNQNMLKPQTTGYYMARGQRGCLSTFLLGIVLFVATALALLFTGNPNLYPTVIIIGNFLIPIVFVVFLYDHQHLSSLSPGTIGRSFGIGGILGVLGASILESILLPRPDTPDQGLTFSTALLVGLIEEGCKILAVIILARRMQPRSQMDGLLLGAAVGMGFAAFESTGYAFTAFLATQGHISASLFSTILRGLLAPFGHGTWTAILGAVLFRQNQRGHSFFSLPVILTYLFVSVLHGLWDGFPLFLFPFIVDVSGIDIPLATIIIGLLGLVILTVVYQGAIRQRILTGQLPPLNRLP</sequence>
<evidence type="ECO:0008006" key="4">
    <source>
        <dbReference type="Google" id="ProtNLM"/>
    </source>
</evidence>
<feature type="transmembrane region" description="Helical" evidence="1">
    <location>
        <begin position="48"/>
        <end position="69"/>
    </location>
</feature>
<gene>
    <name evidence="2" type="ORF">KSZ_12140</name>
</gene>
<feature type="transmembrane region" description="Helical" evidence="1">
    <location>
        <begin position="220"/>
        <end position="238"/>
    </location>
</feature>
<dbReference type="InterPro" id="IPR026898">
    <property type="entry name" value="PrsW"/>
</dbReference>
<dbReference type="PANTHER" id="PTHR36844:SF1">
    <property type="entry name" value="PROTEASE PRSW"/>
    <property type="match status" value="1"/>
</dbReference>
<evidence type="ECO:0000313" key="3">
    <source>
        <dbReference type="Proteomes" id="UP000635565"/>
    </source>
</evidence>
<organism evidence="2 3">
    <name type="scientific">Dictyobacter formicarum</name>
    <dbReference type="NCBI Taxonomy" id="2778368"/>
    <lineage>
        <taxon>Bacteria</taxon>
        <taxon>Bacillati</taxon>
        <taxon>Chloroflexota</taxon>
        <taxon>Ktedonobacteria</taxon>
        <taxon>Ktedonobacterales</taxon>
        <taxon>Dictyobacteraceae</taxon>
        <taxon>Dictyobacter</taxon>
    </lineage>
</organism>
<dbReference type="Pfam" id="PF13367">
    <property type="entry name" value="PrsW-protease"/>
    <property type="match status" value="1"/>
</dbReference>
<keyword evidence="1" id="KW-0472">Membrane</keyword>
<evidence type="ECO:0000313" key="2">
    <source>
        <dbReference type="EMBL" id="GHO83208.1"/>
    </source>
</evidence>
<protein>
    <recommendedName>
        <fullName evidence="4">Protease PrsW</fullName>
    </recommendedName>
</protein>
<dbReference type="Proteomes" id="UP000635565">
    <property type="component" value="Unassembled WGS sequence"/>
</dbReference>
<keyword evidence="1" id="KW-0812">Transmembrane</keyword>
<dbReference type="EMBL" id="BNJJ01000003">
    <property type="protein sequence ID" value="GHO83208.1"/>
    <property type="molecule type" value="Genomic_DNA"/>
</dbReference>
<evidence type="ECO:0000256" key="1">
    <source>
        <dbReference type="SAM" id="Phobius"/>
    </source>
</evidence>
<feature type="transmembrane region" description="Helical" evidence="1">
    <location>
        <begin position="151"/>
        <end position="176"/>
    </location>
</feature>
<accession>A0ABQ3VCT5</accession>
<keyword evidence="3" id="KW-1185">Reference proteome</keyword>
<feature type="transmembrane region" description="Helical" evidence="1">
    <location>
        <begin position="188"/>
        <end position="211"/>
    </location>
</feature>
<feature type="transmembrane region" description="Helical" evidence="1">
    <location>
        <begin position="258"/>
        <end position="277"/>
    </location>
</feature>
<feature type="transmembrane region" description="Helical" evidence="1">
    <location>
        <begin position="120"/>
        <end position="139"/>
    </location>
</feature>
<dbReference type="RefSeq" id="WP_201360893.1">
    <property type="nucleotide sequence ID" value="NZ_BNJJ01000003.1"/>
</dbReference>
<feature type="transmembrane region" description="Helical" evidence="1">
    <location>
        <begin position="81"/>
        <end position="100"/>
    </location>
</feature>